<dbReference type="GO" id="GO:0003700">
    <property type="term" value="F:DNA-binding transcription factor activity"/>
    <property type="evidence" value="ECO:0007669"/>
    <property type="project" value="InterPro"/>
</dbReference>
<dbReference type="PANTHER" id="PTHR43280">
    <property type="entry name" value="ARAC-FAMILY TRANSCRIPTIONAL REGULATOR"/>
    <property type="match status" value="1"/>
</dbReference>
<reference evidence="6" key="1">
    <citation type="submission" date="2018-10" db="EMBL/GenBank/DDBJ databases">
        <title>FDA dAtabase for Regulatory Grade micrObial Sequences (FDA-ARGOS): Supporting development and validation of Infectious Disease Dx tests.</title>
        <authorList>
            <person name="Minogue T."/>
            <person name="Wolcott M."/>
            <person name="Wasieloski L."/>
            <person name="Aguilar W."/>
            <person name="Moore D."/>
            <person name="Tallon L."/>
            <person name="Sadzewicz L."/>
            <person name="Sengamalay N."/>
            <person name="Ott S."/>
            <person name="Godinez A."/>
            <person name="Nagaraj S."/>
            <person name="Vavikolanu K."/>
            <person name="Vyas G."/>
            <person name="Nadendla S."/>
            <person name="George J."/>
            <person name="Sichtig H."/>
        </authorList>
    </citation>
    <scope>NUCLEOTIDE SEQUENCE [LARGE SCALE GENOMIC DNA]</scope>
    <source>
        <strain evidence="6">FDAARGOS_343</strain>
    </source>
</reference>
<keyword evidence="2" id="KW-0238">DNA-binding</keyword>
<protein>
    <submittedName>
        <fullName evidence="5">AraC family transcriptional regulator</fullName>
    </submittedName>
</protein>
<dbReference type="PROSITE" id="PS01124">
    <property type="entry name" value="HTH_ARAC_FAMILY_2"/>
    <property type="match status" value="1"/>
</dbReference>
<dbReference type="InterPro" id="IPR037923">
    <property type="entry name" value="HTH-like"/>
</dbReference>
<dbReference type="InterPro" id="IPR003313">
    <property type="entry name" value="AraC-bd"/>
</dbReference>
<dbReference type="PANTHER" id="PTHR43280:SF28">
    <property type="entry name" value="HTH-TYPE TRANSCRIPTIONAL ACTIVATOR RHAS"/>
    <property type="match status" value="1"/>
</dbReference>
<dbReference type="Pfam" id="PF02311">
    <property type="entry name" value="AraC_binding"/>
    <property type="match status" value="1"/>
</dbReference>
<dbReference type="InterPro" id="IPR018060">
    <property type="entry name" value="HTH_AraC"/>
</dbReference>
<dbReference type="Pfam" id="PF12833">
    <property type="entry name" value="HTH_18"/>
    <property type="match status" value="1"/>
</dbReference>
<organism evidence="5 6">
    <name type="scientific">Niallia circulans</name>
    <name type="common">Bacillus circulans</name>
    <dbReference type="NCBI Taxonomy" id="1397"/>
    <lineage>
        <taxon>Bacteria</taxon>
        <taxon>Bacillati</taxon>
        <taxon>Bacillota</taxon>
        <taxon>Bacilli</taxon>
        <taxon>Bacillales</taxon>
        <taxon>Bacillaceae</taxon>
        <taxon>Niallia</taxon>
    </lineage>
</organism>
<dbReference type="PRINTS" id="PR00032">
    <property type="entry name" value="HTHARAC"/>
</dbReference>
<feature type="domain" description="HTH araC/xylS-type" evidence="4">
    <location>
        <begin position="229"/>
        <end position="326"/>
    </location>
</feature>
<dbReference type="Gene3D" id="1.10.10.60">
    <property type="entry name" value="Homeodomain-like"/>
    <property type="match status" value="2"/>
</dbReference>
<proteinExistence type="predicted"/>
<accession>A0A553SLR1</accession>
<evidence type="ECO:0000313" key="6">
    <source>
        <dbReference type="Proteomes" id="UP000319837"/>
    </source>
</evidence>
<dbReference type="SUPFAM" id="SSF51215">
    <property type="entry name" value="Regulatory protein AraC"/>
    <property type="match status" value="1"/>
</dbReference>
<gene>
    <name evidence="5" type="ORF">CEQ21_21115</name>
</gene>
<dbReference type="InterPro" id="IPR018062">
    <property type="entry name" value="HTH_AraC-typ_CS"/>
</dbReference>
<evidence type="ECO:0000256" key="3">
    <source>
        <dbReference type="ARBA" id="ARBA00023163"/>
    </source>
</evidence>
<keyword evidence="3" id="KW-0804">Transcription</keyword>
<evidence type="ECO:0000256" key="2">
    <source>
        <dbReference type="ARBA" id="ARBA00023125"/>
    </source>
</evidence>
<dbReference type="PROSITE" id="PS00041">
    <property type="entry name" value="HTH_ARAC_FAMILY_1"/>
    <property type="match status" value="1"/>
</dbReference>
<dbReference type="AlphaFoldDB" id="A0A553SLR1"/>
<dbReference type="InterPro" id="IPR009057">
    <property type="entry name" value="Homeodomain-like_sf"/>
</dbReference>
<evidence type="ECO:0000313" key="5">
    <source>
        <dbReference type="EMBL" id="TRZ37926.1"/>
    </source>
</evidence>
<dbReference type="Proteomes" id="UP000319837">
    <property type="component" value="Unassembled WGS sequence"/>
</dbReference>
<dbReference type="InterPro" id="IPR014710">
    <property type="entry name" value="RmlC-like_jellyroll"/>
</dbReference>
<dbReference type="EMBL" id="RIBP01000004">
    <property type="protein sequence ID" value="TRZ37926.1"/>
    <property type="molecule type" value="Genomic_DNA"/>
</dbReference>
<comment type="caution">
    <text evidence="5">The sequence shown here is derived from an EMBL/GenBank/DDBJ whole genome shotgun (WGS) entry which is preliminary data.</text>
</comment>
<evidence type="ECO:0000256" key="1">
    <source>
        <dbReference type="ARBA" id="ARBA00023015"/>
    </source>
</evidence>
<sequence>MNLQQLDDFLRSLDYIEELQIKTGENVNDFDGHELHLENGDAIPRMREEYFFHTGPIFINKHHRFADMPVHMHSFIEINYVYAGTCRQLINGEEIMLTKGQVCLLDTDVPHSIPSLGEGDILINIIMKKETFSTAFWSQFTGKGVVSEFLLNAITENQLHDRYILFHSEDREELQYTIKKMLCEFFFPSDYSTDIINALVPVLFIELMRIYQLDKNFESYEKVGRTNMMEILHYIENNYHDCTLTSLAGVFNFNPNYLGNMLKTKTGKTFIELLQSQKMVRAAVLLKNTSKSIADVAYEIGYESSSFFHRKFKEHFNCTPYQYRKKYK</sequence>
<dbReference type="GO" id="GO:0043565">
    <property type="term" value="F:sequence-specific DNA binding"/>
    <property type="evidence" value="ECO:0007669"/>
    <property type="project" value="InterPro"/>
</dbReference>
<dbReference type="CDD" id="cd06996">
    <property type="entry name" value="cupin_Lmo2851-like_N"/>
    <property type="match status" value="1"/>
</dbReference>
<dbReference type="SMART" id="SM00342">
    <property type="entry name" value="HTH_ARAC"/>
    <property type="match status" value="1"/>
</dbReference>
<dbReference type="InterPro" id="IPR020449">
    <property type="entry name" value="Tscrpt_reg_AraC-type_HTH"/>
</dbReference>
<evidence type="ECO:0000259" key="4">
    <source>
        <dbReference type="PROSITE" id="PS01124"/>
    </source>
</evidence>
<keyword evidence="1" id="KW-0805">Transcription regulation</keyword>
<dbReference type="SUPFAM" id="SSF46689">
    <property type="entry name" value="Homeodomain-like"/>
    <property type="match status" value="1"/>
</dbReference>
<name>A0A553SLR1_NIACI</name>
<dbReference type="RefSeq" id="WP_185766206.1">
    <property type="nucleotide sequence ID" value="NZ_RIBP01000004.1"/>
</dbReference>
<dbReference type="Gene3D" id="2.60.120.10">
    <property type="entry name" value="Jelly Rolls"/>
    <property type="match status" value="1"/>
</dbReference>